<dbReference type="OrthoDB" id="5235533at2759"/>
<protein>
    <recommendedName>
        <fullName evidence="2">Chromo domain-containing protein</fullName>
    </recommendedName>
</protein>
<proteinExistence type="predicted"/>
<dbReference type="GO" id="GO:0006338">
    <property type="term" value="P:chromatin remodeling"/>
    <property type="evidence" value="ECO:0007669"/>
    <property type="project" value="UniProtKB-ARBA"/>
</dbReference>
<dbReference type="EMBL" id="LSBJ02000002">
    <property type="protein sequence ID" value="OWT43374.1"/>
    <property type="molecule type" value="Genomic_DNA"/>
</dbReference>
<dbReference type="InterPro" id="IPR016197">
    <property type="entry name" value="Chromo-like_dom_sf"/>
</dbReference>
<gene>
    <name evidence="3" type="ORF">VFPPC_17463</name>
</gene>
<comment type="caution">
    <text evidence="3">The sequence shown here is derived from an EMBL/GenBank/DDBJ whole genome shotgun (WGS) entry which is preliminary data.</text>
</comment>
<comment type="subunit">
    <text evidence="1">Component of the NuA4 histone acetyltransferase complex.</text>
</comment>
<dbReference type="Gene3D" id="2.40.50.40">
    <property type="match status" value="1"/>
</dbReference>
<keyword evidence="4" id="KW-1185">Reference proteome</keyword>
<dbReference type="AlphaFoldDB" id="A0A219ASU2"/>
<accession>A0A219ASU2</accession>
<sequence>MVDHGDVAPRRGDEIQCPWSSTVLLLDVLYTFRASVGVFYGVLAESQDKYGWPLGLVGPLWVLSHRSKLRVWHDIQQWPQSTEQFESDIERVIGHYEAENGDVYYAIQWKGYICPTWELEEKLADKTRITSYCLALSESE</sequence>
<dbReference type="RefSeq" id="XP_022285804.1">
    <property type="nucleotide sequence ID" value="XM_022429169.1"/>
</dbReference>
<evidence type="ECO:0000313" key="3">
    <source>
        <dbReference type="EMBL" id="OWT43374.1"/>
    </source>
</evidence>
<reference evidence="3 4" key="1">
    <citation type="journal article" date="2016" name="PLoS Pathog.">
        <title>Biosynthesis of antibiotic leucinostatins in bio-control fungus Purpureocillium lilacinum and their inhibition on phytophthora revealed by genome mining.</title>
        <authorList>
            <person name="Wang G."/>
            <person name="Liu Z."/>
            <person name="Lin R."/>
            <person name="Li E."/>
            <person name="Mao Z."/>
            <person name="Ling J."/>
            <person name="Yang Y."/>
            <person name="Yin W.B."/>
            <person name="Xie B."/>
        </authorList>
    </citation>
    <scope>NUCLEOTIDE SEQUENCE [LARGE SCALE GENOMIC DNA]</scope>
    <source>
        <strain evidence="3">170</strain>
    </source>
</reference>
<dbReference type="InterPro" id="IPR000953">
    <property type="entry name" value="Chromo/chromo_shadow_dom"/>
</dbReference>
<dbReference type="PROSITE" id="PS50013">
    <property type="entry name" value="CHROMO_2"/>
    <property type="match status" value="1"/>
</dbReference>
<organism evidence="3 4">
    <name type="scientific">Pochonia chlamydosporia 170</name>
    <dbReference type="NCBI Taxonomy" id="1380566"/>
    <lineage>
        <taxon>Eukaryota</taxon>
        <taxon>Fungi</taxon>
        <taxon>Dikarya</taxon>
        <taxon>Ascomycota</taxon>
        <taxon>Pezizomycotina</taxon>
        <taxon>Sordariomycetes</taxon>
        <taxon>Hypocreomycetidae</taxon>
        <taxon>Hypocreales</taxon>
        <taxon>Clavicipitaceae</taxon>
        <taxon>Pochonia</taxon>
    </lineage>
</organism>
<evidence type="ECO:0000313" key="4">
    <source>
        <dbReference type="Proteomes" id="UP000078397"/>
    </source>
</evidence>
<dbReference type="SUPFAM" id="SSF54160">
    <property type="entry name" value="Chromo domain-like"/>
    <property type="match status" value="1"/>
</dbReference>
<feature type="domain" description="Chromo" evidence="2">
    <location>
        <begin position="87"/>
        <end position="132"/>
    </location>
</feature>
<dbReference type="KEGG" id="pchm:VFPPC_17463"/>
<evidence type="ECO:0000256" key="1">
    <source>
        <dbReference type="ARBA" id="ARBA00011353"/>
    </source>
</evidence>
<dbReference type="GeneID" id="33936427"/>
<dbReference type="Proteomes" id="UP000078397">
    <property type="component" value="Unassembled WGS sequence"/>
</dbReference>
<evidence type="ECO:0000259" key="2">
    <source>
        <dbReference type="PROSITE" id="PS50013"/>
    </source>
</evidence>
<name>A0A219ASU2_METCM</name>